<protein>
    <recommendedName>
        <fullName evidence="1">HAT C-terminal dimerisation domain-containing protein</fullName>
    </recommendedName>
</protein>
<evidence type="ECO:0000313" key="3">
    <source>
        <dbReference type="Proteomes" id="UP000799118"/>
    </source>
</evidence>
<dbReference type="GO" id="GO:0046983">
    <property type="term" value="F:protein dimerization activity"/>
    <property type="evidence" value="ECO:0007669"/>
    <property type="project" value="InterPro"/>
</dbReference>
<evidence type="ECO:0000313" key="2">
    <source>
        <dbReference type="EMBL" id="KAE9393279.1"/>
    </source>
</evidence>
<feature type="non-terminal residue" evidence="2">
    <location>
        <position position="61"/>
    </location>
</feature>
<feature type="non-terminal residue" evidence="2">
    <location>
        <position position="1"/>
    </location>
</feature>
<dbReference type="InterPro" id="IPR012337">
    <property type="entry name" value="RNaseH-like_sf"/>
</dbReference>
<feature type="domain" description="HAT C-terminal dimerisation" evidence="1">
    <location>
        <begin position="1"/>
        <end position="49"/>
    </location>
</feature>
<dbReference type="OrthoDB" id="3262464at2759"/>
<dbReference type="SUPFAM" id="SSF53098">
    <property type="entry name" value="Ribonuclease H-like"/>
    <property type="match status" value="1"/>
</dbReference>
<gene>
    <name evidence="2" type="ORF">BT96DRAFT_743621</name>
</gene>
<keyword evidence="3" id="KW-1185">Reference proteome</keyword>
<proteinExistence type="predicted"/>
<reference evidence="2" key="1">
    <citation type="journal article" date="2019" name="Environ. Microbiol.">
        <title>Fungal ecological strategies reflected in gene transcription - a case study of two litter decomposers.</title>
        <authorList>
            <person name="Barbi F."/>
            <person name="Kohler A."/>
            <person name="Barry K."/>
            <person name="Baskaran P."/>
            <person name="Daum C."/>
            <person name="Fauchery L."/>
            <person name="Ihrmark K."/>
            <person name="Kuo A."/>
            <person name="LaButti K."/>
            <person name="Lipzen A."/>
            <person name="Morin E."/>
            <person name="Grigoriev I.V."/>
            <person name="Henrissat B."/>
            <person name="Lindahl B."/>
            <person name="Martin F."/>
        </authorList>
    </citation>
    <scope>NUCLEOTIDE SEQUENCE</scope>
    <source>
        <strain evidence="2">JB14</strain>
    </source>
</reference>
<dbReference type="EMBL" id="ML769576">
    <property type="protein sequence ID" value="KAE9393279.1"/>
    <property type="molecule type" value="Genomic_DNA"/>
</dbReference>
<name>A0A6A4H4Z6_9AGAR</name>
<organism evidence="2 3">
    <name type="scientific">Gymnopus androsaceus JB14</name>
    <dbReference type="NCBI Taxonomy" id="1447944"/>
    <lineage>
        <taxon>Eukaryota</taxon>
        <taxon>Fungi</taxon>
        <taxon>Dikarya</taxon>
        <taxon>Basidiomycota</taxon>
        <taxon>Agaricomycotina</taxon>
        <taxon>Agaricomycetes</taxon>
        <taxon>Agaricomycetidae</taxon>
        <taxon>Agaricales</taxon>
        <taxon>Marasmiineae</taxon>
        <taxon>Omphalotaceae</taxon>
        <taxon>Gymnopus</taxon>
    </lineage>
</organism>
<dbReference type="Pfam" id="PF05699">
    <property type="entry name" value="Dimer_Tnp_hAT"/>
    <property type="match status" value="1"/>
</dbReference>
<dbReference type="AlphaFoldDB" id="A0A6A4H4Z6"/>
<accession>A0A6A4H4Z6</accession>
<sequence>YPTIAHIALNILPVVATSVPSEHLFSSSRHTADDQCSHLGAEHFEQAQIMKWHWKVDAIDF</sequence>
<dbReference type="Proteomes" id="UP000799118">
    <property type="component" value="Unassembled WGS sequence"/>
</dbReference>
<evidence type="ECO:0000259" key="1">
    <source>
        <dbReference type="Pfam" id="PF05699"/>
    </source>
</evidence>
<dbReference type="InterPro" id="IPR008906">
    <property type="entry name" value="HATC_C_dom"/>
</dbReference>